<dbReference type="EMBL" id="JBDJNQ010000004">
    <property type="protein sequence ID" value="MEN5377647.1"/>
    <property type="molecule type" value="Genomic_DNA"/>
</dbReference>
<keyword evidence="2" id="KW-0503">Monooxygenase</keyword>
<protein>
    <submittedName>
        <fullName evidence="2">Quinol monooxygenase</fullName>
        <ecNumber evidence="2">1.-.-.-</ecNumber>
    </submittedName>
</protein>
<evidence type="ECO:0000313" key="3">
    <source>
        <dbReference type="Proteomes" id="UP001409291"/>
    </source>
</evidence>
<evidence type="ECO:0000313" key="2">
    <source>
        <dbReference type="EMBL" id="MEN5377647.1"/>
    </source>
</evidence>
<dbReference type="Gene3D" id="3.30.70.100">
    <property type="match status" value="1"/>
</dbReference>
<dbReference type="EC" id="1.-.-.-" evidence="2"/>
<keyword evidence="2" id="KW-0560">Oxidoreductase</keyword>
<feature type="domain" description="ABM" evidence="1">
    <location>
        <begin position="3"/>
        <end position="94"/>
    </location>
</feature>
<dbReference type="GO" id="GO:0004497">
    <property type="term" value="F:monooxygenase activity"/>
    <property type="evidence" value="ECO:0007669"/>
    <property type="project" value="UniProtKB-KW"/>
</dbReference>
<dbReference type="InterPro" id="IPR007138">
    <property type="entry name" value="ABM_dom"/>
</dbReference>
<dbReference type="PANTHER" id="PTHR33336">
    <property type="entry name" value="QUINOL MONOOXYGENASE YGIN-RELATED"/>
    <property type="match status" value="1"/>
</dbReference>
<comment type="caution">
    <text evidence="2">The sequence shown here is derived from an EMBL/GenBank/DDBJ whole genome shotgun (WGS) entry which is preliminary data.</text>
</comment>
<organism evidence="2 3">
    <name type="scientific">Sphingobacterium kitahiroshimense</name>
    <dbReference type="NCBI Taxonomy" id="470446"/>
    <lineage>
        <taxon>Bacteria</taxon>
        <taxon>Pseudomonadati</taxon>
        <taxon>Bacteroidota</taxon>
        <taxon>Sphingobacteriia</taxon>
        <taxon>Sphingobacteriales</taxon>
        <taxon>Sphingobacteriaceae</taxon>
        <taxon>Sphingobacterium</taxon>
    </lineage>
</organism>
<proteinExistence type="predicted"/>
<name>A0ABV0BWA7_9SPHI</name>
<dbReference type="PANTHER" id="PTHR33336:SF15">
    <property type="entry name" value="ABM DOMAIN-CONTAINING PROTEIN"/>
    <property type="match status" value="1"/>
</dbReference>
<dbReference type="Proteomes" id="UP001409291">
    <property type="component" value="Unassembled WGS sequence"/>
</dbReference>
<sequence length="95" mass="10921">MKIHLTAIIKTKDEHRAAVLSVLQHMVEQTRKEDACELYSLHQGIDDSNLFTFYEIWKSQQGLDAHNQQPYIQAFGELVADKLQEKPIILATTLI</sequence>
<evidence type="ECO:0000259" key="1">
    <source>
        <dbReference type="PROSITE" id="PS51725"/>
    </source>
</evidence>
<dbReference type="InterPro" id="IPR011008">
    <property type="entry name" value="Dimeric_a/b-barrel"/>
</dbReference>
<gene>
    <name evidence="2" type="ORF">ABE541_10270</name>
</gene>
<dbReference type="RefSeq" id="WP_168126932.1">
    <property type="nucleotide sequence ID" value="NZ_JBDJLH010000002.1"/>
</dbReference>
<reference evidence="2 3" key="1">
    <citation type="submission" date="2024-04" db="EMBL/GenBank/DDBJ databases">
        <title>WGS of bacteria from Torrens River.</title>
        <authorList>
            <person name="Wyrsch E.R."/>
            <person name="Drigo B."/>
        </authorList>
    </citation>
    <scope>NUCLEOTIDE SEQUENCE [LARGE SCALE GENOMIC DNA]</scope>
    <source>
        <strain evidence="2 3">TWI391</strain>
    </source>
</reference>
<dbReference type="PROSITE" id="PS51725">
    <property type="entry name" value="ABM"/>
    <property type="match status" value="1"/>
</dbReference>
<dbReference type="InterPro" id="IPR050744">
    <property type="entry name" value="AI-2_Isomerase_LsrG"/>
</dbReference>
<dbReference type="Pfam" id="PF03992">
    <property type="entry name" value="ABM"/>
    <property type="match status" value="1"/>
</dbReference>
<dbReference type="SUPFAM" id="SSF54909">
    <property type="entry name" value="Dimeric alpha+beta barrel"/>
    <property type="match status" value="1"/>
</dbReference>
<accession>A0ABV0BWA7</accession>
<keyword evidence="3" id="KW-1185">Reference proteome</keyword>